<reference evidence="1" key="1">
    <citation type="journal article" date="2014" name="Front. Microbiol.">
        <title>High frequency of phylogenetically diverse reductive dehalogenase-homologous genes in deep subseafloor sedimentary metagenomes.</title>
        <authorList>
            <person name="Kawai M."/>
            <person name="Futagami T."/>
            <person name="Toyoda A."/>
            <person name="Takaki Y."/>
            <person name="Nishi S."/>
            <person name="Hori S."/>
            <person name="Arai W."/>
            <person name="Tsubouchi T."/>
            <person name="Morono Y."/>
            <person name="Uchiyama I."/>
            <person name="Ito T."/>
            <person name="Fujiyama A."/>
            <person name="Inagaki F."/>
            <person name="Takami H."/>
        </authorList>
    </citation>
    <scope>NUCLEOTIDE SEQUENCE</scope>
    <source>
        <strain evidence="1">Expedition CK06-06</strain>
    </source>
</reference>
<name>X0TQ94_9ZZZZ</name>
<accession>X0TQ94</accession>
<dbReference type="EMBL" id="BARS01010151">
    <property type="protein sequence ID" value="GAF90317.1"/>
    <property type="molecule type" value="Genomic_DNA"/>
</dbReference>
<evidence type="ECO:0000313" key="1">
    <source>
        <dbReference type="EMBL" id="GAF90317.1"/>
    </source>
</evidence>
<protein>
    <submittedName>
        <fullName evidence="1">Uncharacterized protein</fullName>
    </submittedName>
</protein>
<dbReference type="AlphaFoldDB" id="X0TQ94"/>
<gene>
    <name evidence="1" type="ORF">S01H1_18898</name>
</gene>
<organism evidence="1">
    <name type="scientific">marine sediment metagenome</name>
    <dbReference type="NCBI Taxonomy" id="412755"/>
    <lineage>
        <taxon>unclassified sequences</taxon>
        <taxon>metagenomes</taxon>
        <taxon>ecological metagenomes</taxon>
    </lineage>
</organism>
<sequence length="87" mass="9830">MSARENAIKHLLTEGDDLTEDNIRAVEKSIERKKQIQTVSHTERMIQAVKELGPKLDQVVEILKQGQNITIPEIKVPDIHVPEPRAA</sequence>
<proteinExistence type="predicted"/>
<feature type="non-terminal residue" evidence="1">
    <location>
        <position position="87"/>
    </location>
</feature>
<comment type="caution">
    <text evidence="1">The sequence shown here is derived from an EMBL/GenBank/DDBJ whole genome shotgun (WGS) entry which is preliminary data.</text>
</comment>